<accession>A0A6G9QPN7</accession>
<keyword evidence="1" id="KW-0614">Plasmid</keyword>
<dbReference type="AlphaFoldDB" id="A0A6G9QPN7"/>
<reference evidence="1 2" key="1">
    <citation type="submission" date="2020-03" db="EMBL/GenBank/DDBJ databases">
        <title>Complete genome sequence of Shewanella sp.</title>
        <authorList>
            <person name="Kim Y.-S."/>
            <person name="Kim S.-J."/>
            <person name="Jung H.-K."/>
            <person name="Kim K.-H."/>
        </authorList>
    </citation>
    <scope>NUCLEOTIDE SEQUENCE [LARGE SCALE GENOMIC DNA]</scope>
    <source>
        <strain evidence="1 2">PN3F2</strain>
        <plasmid evidence="1 2">pPN3F2_2</plasmid>
    </source>
</reference>
<name>A0A6G9QPN7_9GAMM</name>
<dbReference type="RefSeq" id="WP_167680382.1">
    <property type="nucleotide sequence ID" value="NZ_CP050315.1"/>
</dbReference>
<dbReference type="KEGG" id="saes:HBH39_18945"/>
<proteinExistence type="predicted"/>
<protein>
    <submittedName>
        <fullName evidence="1">Uncharacterized protein</fullName>
    </submittedName>
</protein>
<dbReference type="Proteomes" id="UP000502608">
    <property type="component" value="Plasmid pPN3F2_2"/>
</dbReference>
<dbReference type="EMBL" id="CP050315">
    <property type="protein sequence ID" value="QIR16554.1"/>
    <property type="molecule type" value="Genomic_DNA"/>
</dbReference>
<evidence type="ECO:0000313" key="2">
    <source>
        <dbReference type="Proteomes" id="UP000502608"/>
    </source>
</evidence>
<sequence length="67" mass="7573">MIKLNDSFGIDERLSAINQSIDDEHRKLMIIEKALGLANVALSKRIDSLNKRASETQTAVYELRSKL</sequence>
<gene>
    <name evidence="1" type="ORF">HBH39_18945</name>
</gene>
<organism evidence="1 2">
    <name type="scientific">Shewanella aestuarii</name>
    <dbReference type="NCBI Taxonomy" id="1028752"/>
    <lineage>
        <taxon>Bacteria</taxon>
        <taxon>Pseudomonadati</taxon>
        <taxon>Pseudomonadota</taxon>
        <taxon>Gammaproteobacteria</taxon>
        <taxon>Alteromonadales</taxon>
        <taxon>Shewanellaceae</taxon>
        <taxon>Shewanella</taxon>
    </lineage>
</organism>
<geneLocation type="plasmid" evidence="1 2">
    <name>pPN3F2_2</name>
</geneLocation>
<evidence type="ECO:0000313" key="1">
    <source>
        <dbReference type="EMBL" id="QIR16554.1"/>
    </source>
</evidence>
<keyword evidence="2" id="KW-1185">Reference proteome</keyword>